<dbReference type="Pfam" id="PF13923">
    <property type="entry name" value="zf-C3HC4_2"/>
    <property type="match status" value="1"/>
</dbReference>
<evidence type="ECO:0000256" key="1">
    <source>
        <dbReference type="ARBA" id="ARBA00022723"/>
    </source>
</evidence>
<evidence type="ECO:0000256" key="4">
    <source>
        <dbReference type="PROSITE-ProRule" id="PRU00175"/>
    </source>
</evidence>
<dbReference type="SUPFAM" id="SSF49599">
    <property type="entry name" value="TRAF domain-like"/>
    <property type="match status" value="1"/>
</dbReference>
<evidence type="ECO:0000256" key="3">
    <source>
        <dbReference type="ARBA" id="ARBA00022833"/>
    </source>
</evidence>
<dbReference type="STRING" id="69332.A0A388K5T3"/>
<feature type="region of interest" description="Disordered" evidence="5">
    <location>
        <begin position="168"/>
        <end position="191"/>
    </location>
</feature>
<evidence type="ECO:0000259" key="6">
    <source>
        <dbReference type="PROSITE" id="PS50089"/>
    </source>
</evidence>
<evidence type="ECO:0000256" key="2">
    <source>
        <dbReference type="ARBA" id="ARBA00022771"/>
    </source>
</evidence>
<dbReference type="GO" id="GO:0008270">
    <property type="term" value="F:zinc ion binding"/>
    <property type="evidence" value="ECO:0007669"/>
    <property type="project" value="UniProtKB-KW"/>
</dbReference>
<evidence type="ECO:0000256" key="5">
    <source>
        <dbReference type="SAM" id="MobiDB-lite"/>
    </source>
</evidence>
<dbReference type="PANTHER" id="PTHR10131:SF94">
    <property type="entry name" value="TNF RECEPTOR-ASSOCIATED FACTOR 4"/>
    <property type="match status" value="1"/>
</dbReference>
<dbReference type="PROSITE" id="PS00518">
    <property type="entry name" value="ZF_RING_1"/>
    <property type="match status" value="1"/>
</dbReference>
<feature type="compositionally biased region" description="Low complexity" evidence="5">
    <location>
        <begin position="92"/>
        <end position="123"/>
    </location>
</feature>
<feature type="compositionally biased region" description="Low complexity" evidence="5">
    <location>
        <begin position="40"/>
        <end position="55"/>
    </location>
</feature>
<dbReference type="Gene3D" id="3.30.40.10">
    <property type="entry name" value="Zinc/RING finger domain, C3HC4 (zinc finger)"/>
    <property type="match status" value="2"/>
</dbReference>
<name>A0A388K5T3_CHABU</name>
<feature type="domain" description="RING-type" evidence="6">
    <location>
        <begin position="228"/>
        <end position="268"/>
    </location>
</feature>
<reference evidence="7 8" key="1">
    <citation type="journal article" date="2018" name="Cell">
        <title>The Chara Genome: Secondary Complexity and Implications for Plant Terrestrialization.</title>
        <authorList>
            <person name="Nishiyama T."/>
            <person name="Sakayama H."/>
            <person name="Vries J.D."/>
            <person name="Buschmann H."/>
            <person name="Saint-Marcoux D."/>
            <person name="Ullrich K.K."/>
            <person name="Haas F.B."/>
            <person name="Vanderstraeten L."/>
            <person name="Becker D."/>
            <person name="Lang D."/>
            <person name="Vosolsobe S."/>
            <person name="Rombauts S."/>
            <person name="Wilhelmsson P.K.I."/>
            <person name="Janitza P."/>
            <person name="Kern R."/>
            <person name="Heyl A."/>
            <person name="Rumpler F."/>
            <person name="Villalobos L.I.A.C."/>
            <person name="Clay J.M."/>
            <person name="Skokan R."/>
            <person name="Toyoda A."/>
            <person name="Suzuki Y."/>
            <person name="Kagoshima H."/>
            <person name="Schijlen E."/>
            <person name="Tajeshwar N."/>
            <person name="Catarino B."/>
            <person name="Hetherington A.J."/>
            <person name="Saltykova A."/>
            <person name="Bonnot C."/>
            <person name="Breuninger H."/>
            <person name="Symeonidi A."/>
            <person name="Radhakrishnan G.V."/>
            <person name="Van Nieuwerburgh F."/>
            <person name="Deforce D."/>
            <person name="Chang C."/>
            <person name="Karol K.G."/>
            <person name="Hedrich R."/>
            <person name="Ulvskov P."/>
            <person name="Glockner G."/>
            <person name="Delwiche C.F."/>
            <person name="Petrasek J."/>
            <person name="Van de Peer Y."/>
            <person name="Friml J."/>
            <person name="Beilby M."/>
            <person name="Dolan L."/>
            <person name="Kohara Y."/>
            <person name="Sugano S."/>
            <person name="Fujiyama A."/>
            <person name="Delaux P.-M."/>
            <person name="Quint M."/>
            <person name="TheiBen G."/>
            <person name="Hagemann M."/>
            <person name="Harholt J."/>
            <person name="Dunand C."/>
            <person name="Zachgo S."/>
            <person name="Langdale J."/>
            <person name="Maumus F."/>
            <person name="Straeten D.V.D."/>
            <person name="Gould S.B."/>
            <person name="Rensing S.A."/>
        </authorList>
    </citation>
    <scope>NUCLEOTIDE SEQUENCE [LARGE SCALE GENOMIC DNA]</scope>
    <source>
        <strain evidence="7 8">S276</strain>
    </source>
</reference>
<dbReference type="OrthoDB" id="1630758at2759"/>
<feature type="region of interest" description="Disordered" evidence="5">
    <location>
        <begin position="1"/>
        <end position="133"/>
    </location>
</feature>
<dbReference type="InterPro" id="IPR013083">
    <property type="entry name" value="Znf_RING/FYVE/PHD"/>
</dbReference>
<keyword evidence="3" id="KW-0862">Zinc</keyword>
<dbReference type="SUPFAM" id="SSF57850">
    <property type="entry name" value="RING/U-box"/>
    <property type="match status" value="1"/>
</dbReference>
<dbReference type="SMART" id="SM00184">
    <property type="entry name" value="RING"/>
    <property type="match status" value="1"/>
</dbReference>
<keyword evidence="1" id="KW-0479">Metal-binding</keyword>
<dbReference type="AlphaFoldDB" id="A0A388K5T3"/>
<dbReference type="InterPro" id="IPR017907">
    <property type="entry name" value="Znf_RING_CS"/>
</dbReference>
<gene>
    <name evidence="7" type="ORF">CBR_g50737</name>
</gene>
<dbReference type="Gramene" id="GBG65376">
    <property type="protein sequence ID" value="GBG65376"/>
    <property type="gene ID" value="CBR_g50737"/>
</dbReference>
<keyword evidence="2 4" id="KW-0863">Zinc-finger</keyword>
<accession>A0A388K5T3</accession>
<sequence length="371" mass="40084">MSSGGGSESQPARAADKRVVKTTTTTTTRKYRSGSGGGVEVSTTSTSVSTSTSAGDRPGARPSLFDEEEWDRPSLFASSGEPSTSRRGGWFSTSPPRSPSPSSWKSLSSSSSSSKKSSPSSSPDWDFGSDSGLDEENHVVGTVPMFNEERGTGLEGLAKFLLHFTEDAGNPGGQRERSSSSTSGISAGRRRKMTNCGCARVGDRTGAIPRLPGIDDLAISKPSQEVICSICLEVFRNPVITVPCGHVFCRDCIVRSLDEVDEVCPACKTPLSLSSSSAFPPARTAQAIIDDIRVRCVNGVWYNTTEDKFEELKSRERCEKVIQFSQLQSHARVCPYRLIRCHNCRRGCTAVIRQSALDAHLANCRYKSIFD</sequence>
<proteinExistence type="predicted"/>
<dbReference type="PANTHER" id="PTHR10131">
    <property type="entry name" value="TNF RECEPTOR ASSOCIATED FACTOR"/>
    <property type="match status" value="1"/>
</dbReference>
<dbReference type="PROSITE" id="PS50089">
    <property type="entry name" value="ZF_RING_2"/>
    <property type="match status" value="1"/>
</dbReference>
<dbReference type="Proteomes" id="UP000265515">
    <property type="component" value="Unassembled WGS sequence"/>
</dbReference>
<evidence type="ECO:0000313" key="7">
    <source>
        <dbReference type="EMBL" id="GBG65376.1"/>
    </source>
</evidence>
<comment type="caution">
    <text evidence="7">The sequence shown here is derived from an EMBL/GenBank/DDBJ whole genome shotgun (WGS) entry which is preliminary data.</text>
</comment>
<protein>
    <recommendedName>
        <fullName evidence="6">RING-type domain-containing protein</fullName>
    </recommendedName>
</protein>
<dbReference type="EMBL" id="BFEA01000061">
    <property type="protein sequence ID" value="GBG65376.1"/>
    <property type="molecule type" value="Genomic_DNA"/>
</dbReference>
<dbReference type="InterPro" id="IPR001841">
    <property type="entry name" value="Znf_RING"/>
</dbReference>
<evidence type="ECO:0000313" key="8">
    <source>
        <dbReference type="Proteomes" id="UP000265515"/>
    </source>
</evidence>
<organism evidence="7 8">
    <name type="scientific">Chara braunii</name>
    <name type="common">Braun's stonewort</name>
    <dbReference type="NCBI Taxonomy" id="69332"/>
    <lineage>
        <taxon>Eukaryota</taxon>
        <taxon>Viridiplantae</taxon>
        <taxon>Streptophyta</taxon>
        <taxon>Charophyceae</taxon>
        <taxon>Charales</taxon>
        <taxon>Characeae</taxon>
        <taxon>Chara</taxon>
    </lineage>
</organism>
<keyword evidence="8" id="KW-1185">Reference proteome</keyword>
<feature type="compositionally biased region" description="Polar residues" evidence="5">
    <location>
        <begin position="76"/>
        <end position="86"/>
    </location>
</feature>